<feature type="transmembrane region" description="Helical" evidence="16">
    <location>
        <begin position="487"/>
        <end position="507"/>
    </location>
</feature>
<feature type="transmembrane region" description="Helical" evidence="16">
    <location>
        <begin position="182"/>
        <end position="202"/>
    </location>
</feature>
<keyword evidence="6" id="KW-0967">Endosome</keyword>
<keyword evidence="18" id="KW-1185">Reference proteome</keyword>
<keyword evidence="7" id="KW-0029">Amino-acid transport</keyword>
<comment type="subcellular location">
    <subcellularLocation>
        <location evidence="1">Late endosome membrane</location>
        <topology evidence="1">Multi-pass membrane protein</topology>
    </subcellularLocation>
    <subcellularLocation>
        <location evidence="2">Lysosome membrane</location>
        <topology evidence="2">Multi-pass membrane protein</topology>
    </subcellularLocation>
</comment>
<keyword evidence="10 16" id="KW-0472">Membrane</keyword>
<evidence type="ECO:0000256" key="6">
    <source>
        <dbReference type="ARBA" id="ARBA00022753"/>
    </source>
</evidence>
<evidence type="ECO:0000256" key="3">
    <source>
        <dbReference type="ARBA" id="ARBA00022448"/>
    </source>
</evidence>
<evidence type="ECO:0000256" key="8">
    <source>
        <dbReference type="ARBA" id="ARBA00022989"/>
    </source>
</evidence>
<evidence type="ECO:0000256" key="16">
    <source>
        <dbReference type="SAM" id="Phobius"/>
    </source>
</evidence>
<dbReference type="GO" id="GO:0015179">
    <property type="term" value="F:L-amino acid transmembrane transporter activity"/>
    <property type="evidence" value="ECO:0007669"/>
    <property type="project" value="TreeGrafter"/>
</dbReference>
<feature type="region of interest" description="Disordered" evidence="15">
    <location>
        <begin position="1"/>
        <end position="31"/>
    </location>
</feature>
<dbReference type="Pfam" id="PF01490">
    <property type="entry name" value="Aa_trans"/>
    <property type="match status" value="2"/>
</dbReference>
<evidence type="ECO:0000256" key="13">
    <source>
        <dbReference type="ARBA" id="ARBA00023228"/>
    </source>
</evidence>
<keyword evidence="12" id="KW-0325">Glycoprotein</keyword>
<dbReference type="GO" id="GO:0031902">
    <property type="term" value="C:late endosome membrane"/>
    <property type="evidence" value="ECO:0007669"/>
    <property type="project" value="UniProtKB-SubCell"/>
</dbReference>
<dbReference type="Proteomes" id="UP000749559">
    <property type="component" value="Unassembled WGS sequence"/>
</dbReference>
<evidence type="ECO:0000256" key="1">
    <source>
        <dbReference type="ARBA" id="ARBA00004107"/>
    </source>
</evidence>
<comment type="caution">
    <text evidence="17">The sequence shown here is derived from an EMBL/GenBank/DDBJ whole genome shotgun (WGS) entry which is preliminary data.</text>
</comment>
<gene>
    <name evidence="17" type="ORF">OFUS_LOCUS1181</name>
</gene>
<feature type="transmembrane region" description="Helical" evidence="16">
    <location>
        <begin position="367"/>
        <end position="389"/>
    </location>
</feature>
<evidence type="ECO:0000256" key="10">
    <source>
        <dbReference type="ARBA" id="ARBA00023136"/>
    </source>
</evidence>
<reference evidence="17" key="1">
    <citation type="submission" date="2022-03" db="EMBL/GenBank/DDBJ databases">
        <authorList>
            <person name="Martin C."/>
        </authorList>
    </citation>
    <scope>NUCLEOTIDE SEQUENCE</scope>
</reference>
<feature type="transmembrane region" description="Helical" evidence="16">
    <location>
        <begin position="293"/>
        <end position="314"/>
    </location>
</feature>
<feature type="transmembrane region" description="Helical" evidence="16">
    <location>
        <begin position="541"/>
        <end position="566"/>
    </location>
</feature>
<evidence type="ECO:0000256" key="9">
    <source>
        <dbReference type="ARBA" id="ARBA00023053"/>
    </source>
</evidence>
<evidence type="ECO:0000256" key="15">
    <source>
        <dbReference type="SAM" id="MobiDB-lite"/>
    </source>
</evidence>
<dbReference type="PANTHER" id="PTHR22950:SF244">
    <property type="entry name" value="NEUTRAL AMINO ACID TRANSPORTER 9"/>
    <property type="match status" value="1"/>
</dbReference>
<keyword evidence="11" id="KW-1015">Disulfide bond</keyword>
<dbReference type="OrthoDB" id="294730at2759"/>
<keyword evidence="5" id="KW-0479">Metal-binding</keyword>
<feature type="transmembrane region" description="Helical" evidence="16">
    <location>
        <begin position="446"/>
        <end position="467"/>
    </location>
</feature>
<evidence type="ECO:0000313" key="18">
    <source>
        <dbReference type="Proteomes" id="UP000749559"/>
    </source>
</evidence>
<dbReference type="PANTHER" id="PTHR22950">
    <property type="entry name" value="AMINO ACID TRANSPORTER"/>
    <property type="match status" value="1"/>
</dbReference>
<feature type="transmembrane region" description="Helical" evidence="16">
    <location>
        <begin position="131"/>
        <end position="153"/>
    </location>
</feature>
<dbReference type="EMBL" id="CAIIXF020000001">
    <property type="protein sequence ID" value="CAH1773605.1"/>
    <property type="molecule type" value="Genomic_DNA"/>
</dbReference>
<proteinExistence type="inferred from homology"/>
<name>A0A8J1UA94_OWEFU</name>
<dbReference type="AlphaFoldDB" id="A0A8J1UA94"/>
<accession>A0A8J1UA94</accession>
<dbReference type="InterPro" id="IPR013057">
    <property type="entry name" value="AA_transpt_TM"/>
</dbReference>
<protein>
    <submittedName>
        <fullName evidence="17">Uncharacterized protein</fullName>
    </submittedName>
</protein>
<evidence type="ECO:0000313" key="17">
    <source>
        <dbReference type="EMBL" id="CAH1773605.1"/>
    </source>
</evidence>
<dbReference type="GO" id="GO:0046872">
    <property type="term" value="F:metal ion binding"/>
    <property type="evidence" value="ECO:0007669"/>
    <property type="project" value="UniProtKB-KW"/>
</dbReference>
<evidence type="ECO:0000256" key="2">
    <source>
        <dbReference type="ARBA" id="ARBA00004155"/>
    </source>
</evidence>
<evidence type="ECO:0000256" key="5">
    <source>
        <dbReference type="ARBA" id="ARBA00022723"/>
    </source>
</evidence>
<evidence type="ECO:0000256" key="4">
    <source>
        <dbReference type="ARBA" id="ARBA00022692"/>
    </source>
</evidence>
<keyword evidence="8 16" id="KW-1133">Transmembrane helix</keyword>
<evidence type="ECO:0000256" key="14">
    <source>
        <dbReference type="ARBA" id="ARBA00038442"/>
    </source>
</evidence>
<organism evidence="17 18">
    <name type="scientific">Owenia fusiformis</name>
    <name type="common">Polychaete worm</name>
    <dbReference type="NCBI Taxonomy" id="6347"/>
    <lineage>
        <taxon>Eukaryota</taxon>
        <taxon>Metazoa</taxon>
        <taxon>Spiralia</taxon>
        <taxon>Lophotrochozoa</taxon>
        <taxon>Annelida</taxon>
        <taxon>Polychaeta</taxon>
        <taxon>Sedentaria</taxon>
        <taxon>Canalipalpata</taxon>
        <taxon>Sabellida</taxon>
        <taxon>Oweniida</taxon>
        <taxon>Oweniidae</taxon>
        <taxon>Owenia</taxon>
    </lineage>
</organism>
<feature type="transmembrane region" description="Helical" evidence="16">
    <location>
        <begin position="104"/>
        <end position="125"/>
    </location>
</feature>
<dbReference type="GO" id="GO:0005765">
    <property type="term" value="C:lysosomal membrane"/>
    <property type="evidence" value="ECO:0007669"/>
    <property type="project" value="UniProtKB-SubCell"/>
</dbReference>
<evidence type="ECO:0000256" key="7">
    <source>
        <dbReference type="ARBA" id="ARBA00022970"/>
    </source>
</evidence>
<sequence length="569" mass="63870">MANVDEVSPLLSKQEQSLRKSRSYAGSQGRDGAIRQSVSYSSINTSTDDIEEHDPGTSAMLHRYKYYNKLAPHSESSLVMPDHVVPSLFFLIIPGKDSGKQGSIVTIFSIWNTMMGTSLLSMPWAISQAGFGTGIAIMVVMSGIMLFTAYRVVKSIDGIPRLGEVVEFSDICKYHLGRVGEFSAVFFSLFALLGAMVVYWVLMSNFLYNTVAFIYESVNHQNVSDRVTGNGSQYDVLCPNIPLYLIEDNAKPINNTTSLHTMQQTYSPIKYLRHNVIQQTTSNTTAPSLFDQVWNQTTTVPLFLILVLFPLMNFKSPTFFTKFNSLGTISVLYLLTFTTIKGVRWGFHLDFNPAHVNTYVPEFETTLFTMTGILSLGLFIHNAIISIMRTHSNPKAVGRDLTIAYILVALTYLYIGVFFFATFPLHKYCIEDNFLNNFLKSDTLSVVARVGLFFQMVTVFPLLIYIFRLQFMHSMFGAIYPSIRHVLVLNVVLTIICVLFAIFLPSIGTIIRFSGAFCGLAYAFTLPCLVYILHLKDMGKLTWFISIVTSIIILLGIANFIGQFLVIEK</sequence>
<keyword evidence="4 16" id="KW-0812">Transmembrane</keyword>
<feature type="transmembrane region" description="Helical" evidence="16">
    <location>
        <begin position="401"/>
        <end position="426"/>
    </location>
</feature>
<keyword evidence="13" id="KW-0458">Lysosome</keyword>
<keyword evidence="9" id="KW-0915">Sodium</keyword>
<feature type="transmembrane region" description="Helical" evidence="16">
    <location>
        <begin position="326"/>
        <end position="347"/>
    </location>
</feature>
<evidence type="ECO:0000256" key="11">
    <source>
        <dbReference type="ARBA" id="ARBA00023157"/>
    </source>
</evidence>
<feature type="transmembrane region" description="Helical" evidence="16">
    <location>
        <begin position="513"/>
        <end position="534"/>
    </location>
</feature>
<keyword evidence="3" id="KW-0813">Transport</keyword>
<evidence type="ECO:0000256" key="12">
    <source>
        <dbReference type="ARBA" id="ARBA00023180"/>
    </source>
</evidence>
<comment type="similarity">
    <text evidence="14">Belongs to the amino acid/polyamine transporter 2 family. SLC38A9 subfamily.</text>
</comment>